<organism evidence="1 2">
    <name type="scientific">Flavobacterium cupreum</name>
    <dbReference type="NCBI Taxonomy" id="2133766"/>
    <lineage>
        <taxon>Bacteria</taxon>
        <taxon>Pseudomonadati</taxon>
        <taxon>Bacteroidota</taxon>
        <taxon>Flavobacteriia</taxon>
        <taxon>Flavobacteriales</taxon>
        <taxon>Flavobacteriaceae</taxon>
        <taxon>Flavobacterium</taxon>
    </lineage>
</organism>
<proteinExistence type="predicted"/>
<keyword evidence="2" id="KW-1185">Reference proteome</keyword>
<evidence type="ECO:0000313" key="2">
    <source>
        <dbReference type="Proteomes" id="UP000288102"/>
    </source>
</evidence>
<dbReference type="EMBL" id="QWDM01000015">
    <property type="protein sequence ID" value="RUT68671.1"/>
    <property type="molecule type" value="Genomic_DNA"/>
</dbReference>
<dbReference type="Proteomes" id="UP000288102">
    <property type="component" value="Unassembled WGS sequence"/>
</dbReference>
<gene>
    <name evidence="1" type="ORF">D0817_20130</name>
</gene>
<dbReference type="AlphaFoldDB" id="A0A434A2Q3"/>
<reference evidence="2" key="1">
    <citation type="journal article" date="2019" name="Syst. Appl. Microbiol.">
        <title>Flavobacterium circumlabens sp. nov. and Flavobacterium cupreum sp. nov., two psychrotrophic species isolated from Antarctic environmental samples.</title>
        <authorList>
            <person name="Kralova S."/>
            <person name="Busse H.-J."/>
            <person name="Svec P."/>
            <person name="Maslanova I."/>
            <person name="Stankova E."/>
            <person name="Bartak M."/>
            <person name="Sedlacek I."/>
        </authorList>
    </citation>
    <scope>NUCLEOTIDE SEQUENCE [LARGE SCALE GENOMIC DNA]</scope>
    <source>
        <strain evidence="2">CCM 8825</strain>
    </source>
</reference>
<protein>
    <submittedName>
        <fullName evidence="1">Uncharacterized protein</fullName>
    </submittedName>
</protein>
<evidence type="ECO:0000313" key="1">
    <source>
        <dbReference type="EMBL" id="RUT68671.1"/>
    </source>
</evidence>
<dbReference type="RefSeq" id="WP_127340112.1">
    <property type="nucleotide sequence ID" value="NZ_QWDM01000015.1"/>
</dbReference>
<comment type="caution">
    <text evidence="1">The sequence shown here is derived from an EMBL/GenBank/DDBJ whole genome shotgun (WGS) entry which is preliminary data.</text>
</comment>
<name>A0A434A2Q3_9FLAO</name>
<accession>A0A434A2Q3</accession>
<dbReference type="OrthoDB" id="5918473at2"/>
<sequence>MLTRSQNHSHFWTENKIVYESYNTIRGLRFREVAILWFFYPDHQKLTQPMLNYLNKRFESKPDEIEVYPDEPQQDQLSLF</sequence>